<dbReference type="EMBL" id="CP060695">
    <property type="protein sequence ID" value="QNM85282.1"/>
    <property type="molecule type" value="Genomic_DNA"/>
</dbReference>
<dbReference type="SUPFAM" id="SSF54427">
    <property type="entry name" value="NTF2-like"/>
    <property type="match status" value="1"/>
</dbReference>
<name>A0A7G9L9I3_9FLAO</name>
<proteinExistence type="predicted"/>
<dbReference type="InterPro" id="IPR032710">
    <property type="entry name" value="NTF2-like_dom_sf"/>
</dbReference>
<gene>
    <name evidence="2" type="ORF">H9W90_13980</name>
</gene>
<dbReference type="RefSeq" id="WP_187482195.1">
    <property type="nucleotide sequence ID" value="NZ_CP060695.1"/>
</dbReference>
<dbReference type="Gene3D" id="3.10.450.50">
    <property type="match status" value="1"/>
</dbReference>
<dbReference type="PROSITE" id="PS51257">
    <property type="entry name" value="PROKAR_LIPOPROTEIN"/>
    <property type="match status" value="1"/>
</dbReference>
<keyword evidence="3" id="KW-1185">Reference proteome</keyword>
<evidence type="ECO:0000313" key="3">
    <source>
        <dbReference type="Proteomes" id="UP000515808"/>
    </source>
</evidence>
<protein>
    <submittedName>
        <fullName evidence="2">Nuclear transport factor 2 family protein</fullName>
    </submittedName>
</protein>
<evidence type="ECO:0000259" key="1">
    <source>
        <dbReference type="Pfam" id="PF13474"/>
    </source>
</evidence>
<dbReference type="InterPro" id="IPR037401">
    <property type="entry name" value="SnoaL-like"/>
</dbReference>
<dbReference type="AlphaFoldDB" id="A0A7G9L9I3"/>
<reference evidence="2 3" key="1">
    <citation type="submission" date="2020-08" db="EMBL/GenBank/DDBJ databases">
        <title>Polaribacter sp. L12M9 isolated from gut of the Korean scallop.</title>
        <authorList>
            <person name="Jeong Y.S."/>
        </authorList>
    </citation>
    <scope>NUCLEOTIDE SEQUENCE [LARGE SCALE GENOMIC DNA]</scope>
    <source>
        <strain evidence="2 3">L12M9</strain>
    </source>
</reference>
<sequence length="175" mass="20308">MKNILIFLTFSLILFGCNQKNEIKTLDLKTKSLHKKKISKVLKNWHQAASKADFNSYFDKMDDNSVFIGTDATENWNKKQFEAFSKPYFDKGKAWSFTTLERNIFINNTGDFAWFDELLNTQMGTCRGSGVLENINNSWKIKHYVLSVSIPNEDIEAVISAKKKNDSIFLKRFQK</sequence>
<dbReference type="Pfam" id="PF13474">
    <property type="entry name" value="SnoaL_3"/>
    <property type="match status" value="1"/>
</dbReference>
<feature type="domain" description="SnoaL-like" evidence="1">
    <location>
        <begin position="38"/>
        <end position="150"/>
    </location>
</feature>
<dbReference type="Proteomes" id="UP000515808">
    <property type="component" value="Chromosome"/>
</dbReference>
<accession>A0A7G9L9I3</accession>
<evidence type="ECO:0000313" key="2">
    <source>
        <dbReference type="EMBL" id="QNM85282.1"/>
    </source>
</evidence>
<organism evidence="2 3">
    <name type="scientific">Polaribacter pectinis</name>
    <dbReference type="NCBI Taxonomy" id="2738844"/>
    <lineage>
        <taxon>Bacteria</taxon>
        <taxon>Pseudomonadati</taxon>
        <taxon>Bacteroidota</taxon>
        <taxon>Flavobacteriia</taxon>
        <taxon>Flavobacteriales</taxon>
        <taxon>Flavobacteriaceae</taxon>
    </lineage>
</organism>
<dbReference type="KEGG" id="ppec:H9W90_13980"/>